<feature type="domain" description="Major facilitator superfamily (MFS) profile" evidence="9">
    <location>
        <begin position="19"/>
        <end position="398"/>
    </location>
</feature>
<dbReference type="OrthoDB" id="63984at2"/>
<evidence type="ECO:0000259" key="9">
    <source>
        <dbReference type="PROSITE" id="PS50850"/>
    </source>
</evidence>
<feature type="transmembrane region" description="Helical" evidence="8">
    <location>
        <begin position="21"/>
        <end position="41"/>
    </location>
</feature>
<feature type="transmembrane region" description="Helical" evidence="8">
    <location>
        <begin position="85"/>
        <end position="104"/>
    </location>
</feature>
<feature type="transmembrane region" description="Helical" evidence="8">
    <location>
        <begin position="143"/>
        <end position="165"/>
    </location>
</feature>
<dbReference type="PANTHER" id="PTHR43271:SF1">
    <property type="entry name" value="INNER MEMBRANE TRANSPORT PROTEIN YNFM"/>
    <property type="match status" value="1"/>
</dbReference>
<dbReference type="EMBL" id="FTOF01000008">
    <property type="protein sequence ID" value="SIS48779.1"/>
    <property type="molecule type" value="Genomic_DNA"/>
</dbReference>
<protein>
    <submittedName>
        <fullName evidence="10">MFS transporter, YNFM family, putative membrane transport protein</fullName>
    </submittedName>
</protein>
<dbReference type="AlphaFoldDB" id="A0A1N7JHI6"/>
<accession>A0A1N7JHI6</accession>
<evidence type="ECO:0000313" key="11">
    <source>
        <dbReference type="Proteomes" id="UP000186292"/>
    </source>
</evidence>
<keyword evidence="7 8" id="KW-0472">Membrane</keyword>
<dbReference type="GO" id="GO:0005886">
    <property type="term" value="C:plasma membrane"/>
    <property type="evidence" value="ECO:0007669"/>
    <property type="project" value="UniProtKB-SubCell"/>
</dbReference>
<reference evidence="11" key="1">
    <citation type="submission" date="2017-01" db="EMBL/GenBank/DDBJ databases">
        <authorList>
            <person name="Varghese N."/>
            <person name="Submissions S."/>
        </authorList>
    </citation>
    <scope>NUCLEOTIDE SEQUENCE [LARGE SCALE GENOMIC DNA]</scope>
    <source>
        <strain evidence="11">DSM 44531</strain>
    </source>
</reference>
<dbReference type="RefSeq" id="WP_076599459.1">
    <property type="nucleotide sequence ID" value="NZ_CP046976.1"/>
</dbReference>
<dbReference type="GO" id="GO:0022857">
    <property type="term" value="F:transmembrane transporter activity"/>
    <property type="evidence" value="ECO:0007669"/>
    <property type="project" value="InterPro"/>
</dbReference>
<evidence type="ECO:0000313" key="10">
    <source>
        <dbReference type="EMBL" id="SIS48779.1"/>
    </source>
</evidence>
<feature type="transmembrane region" description="Helical" evidence="8">
    <location>
        <begin position="287"/>
        <end position="308"/>
    </location>
</feature>
<sequence length="407" mass="42988">MEPHAREGIRKGTAEYKRASIALLFAGLAIFNSLYATQALLPTLTDELGMTEGEAALTVSATTGGLALCVVPASILSERFGRGRVLVISALLATTLGLCLPLAATGEQLIAMRFIQGCLIAGTPAVAMTWISEEIESNDAAGAMGLYIAGNSIGGLIGRLIPAFILEVASWRWALLGGAVTALTFALIMWALLPSQKRFEPKALKPGHELSAMLRHLSDWRLAGLYATAFLGMGMFVSVYNMFGFRAIDHFGLPPALAGLVYLMYLSGTWSSARAGVYVKQAGRGRVMVVAAGIMLLGAVTLVSGNLWLTLAGLLLFTASFFAMHSVASGWVGQVATRDRAEASSTYVFFYYIGSSALGALTGWLFPFTGWGGFIGVVAGVLVLLVCIAAWLALTVKKGAGPREPQH</sequence>
<keyword evidence="5 8" id="KW-0812">Transmembrane</keyword>
<keyword evidence="6 8" id="KW-1133">Transmembrane helix</keyword>
<evidence type="ECO:0000256" key="4">
    <source>
        <dbReference type="ARBA" id="ARBA00022475"/>
    </source>
</evidence>
<keyword evidence="4" id="KW-1003">Cell membrane</keyword>
<feature type="transmembrane region" description="Helical" evidence="8">
    <location>
        <begin position="255"/>
        <end position="275"/>
    </location>
</feature>
<feature type="transmembrane region" description="Helical" evidence="8">
    <location>
        <begin position="223"/>
        <end position="243"/>
    </location>
</feature>
<evidence type="ECO:0000256" key="2">
    <source>
        <dbReference type="ARBA" id="ARBA00008335"/>
    </source>
</evidence>
<dbReference type="Pfam" id="PF07690">
    <property type="entry name" value="MFS_1"/>
    <property type="match status" value="1"/>
</dbReference>
<evidence type="ECO:0000256" key="6">
    <source>
        <dbReference type="ARBA" id="ARBA00022989"/>
    </source>
</evidence>
<comment type="subcellular location">
    <subcellularLocation>
        <location evidence="1">Cell membrane</location>
        <topology evidence="1">Multi-pass membrane protein</topology>
    </subcellularLocation>
</comment>
<gene>
    <name evidence="10" type="ORF">SAMN05444817_10818</name>
</gene>
<comment type="similarity">
    <text evidence="2">Belongs to the major facilitator superfamily.</text>
</comment>
<dbReference type="Gene3D" id="1.20.1250.20">
    <property type="entry name" value="MFS general substrate transporter like domains"/>
    <property type="match status" value="1"/>
</dbReference>
<evidence type="ECO:0000256" key="3">
    <source>
        <dbReference type="ARBA" id="ARBA00022448"/>
    </source>
</evidence>
<proteinExistence type="inferred from homology"/>
<dbReference type="PANTHER" id="PTHR43271">
    <property type="entry name" value="BLL2771 PROTEIN"/>
    <property type="match status" value="1"/>
</dbReference>
<feature type="transmembrane region" description="Helical" evidence="8">
    <location>
        <begin position="53"/>
        <end position="73"/>
    </location>
</feature>
<evidence type="ECO:0000256" key="5">
    <source>
        <dbReference type="ARBA" id="ARBA00022692"/>
    </source>
</evidence>
<evidence type="ECO:0000256" key="8">
    <source>
        <dbReference type="SAM" id="Phobius"/>
    </source>
</evidence>
<keyword evidence="11" id="KW-1185">Reference proteome</keyword>
<evidence type="ECO:0000256" key="7">
    <source>
        <dbReference type="ARBA" id="ARBA00023136"/>
    </source>
</evidence>
<dbReference type="CDD" id="cd17324">
    <property type="entry name" value="MFS_NepI_like"/>
    <property type="match status" value="1"/>
</dbReference>
<feature type="transmembrane region" description="Helical" evidence="8">
    <location>
        <begin position="348"/>
        <end position="366"/>
    </location>
</feature>
<dbReference type="SUPFAM" id="SSF103473">
    <property type="entry name" value="MFS general substrate transporter"/>
    <property type="match status" value="1"/>
</dbReference>
<evidence type="ECO:0000256" key="1">
    <source>
        <dbReference type="ARBA" id="ARBA00004651"/>
    </source>
</evidence>
<dbReference type="STRING" id="1161099.SAMN05444817_10818"/>
<feature type="transmembrane region" description="Helical" evidence="8">
    <location>
        <begin position="314"/>
        <end position="336"/>
    </location>
</feature>
<dbReference type="InterPro" id="IPR011701">
    <property type="entry name" value="MFS"/>
</dbReference>
<dbReference type="PROSITE" id="PS50850">
    <property type="entry name" value="MFS"/>
    <property type="match status" value="1"/>
</dbReference>
<organism evidence="10 11">
    <name type="scientific">Corynebacterium appendicis CIP 107643</name>
    <dbReference type="NCBI Taxonomy" id="1161099"/>
    <lineage>
        <taxon>Bacteria</taxon>
        <taxon>Bacillati</taxon>
        <taxon>Actinomycetota</taxon>
        <taxon>Actinomycetes</taxon>
        <taxon>Mycobacteriales</taxon>
        <taxon>Corynebacteriaceae</taxon>
        <taxon>Corynebacterium</taxon>
    </lineage>
</organism>
<dbReference type="InterPro" id="IPR020846">
    <property type="entry name" value="MFS_dom"/>
</dbReference>
<dbReference type="Proteomes" id="UP000186292">
    <property type="component" value="Unassembled WGS sequence"/>
</dbReference>
<feature type="transmembrane region" description="Helical" evidence="8">
    <location>
        <begin position="171"/>
        <end position="193"/>
    </location>
</feature>
<feature type="transmembrane region" description="Helical" evidence="8">
    <location>
        <begin position="372"/>
        <end position="394"/>
    </location>
</feature>
<feature type="transmembrane region" description="Helical" evidence="8">
    <location>
        <begin position="110"/>
        <end position="131"/>
    </location>
</feature>
<keyword evidence="3" id="KW-0813">Transport</keyword>
<dbReference type="InterPro" id="IPR036259">
    <property type="entry name" value="MFS_trans_sf"/>
</dbReference>
<name>A0A1N7JHI6_9CORY</name>